<dbReference type="EMBL" id="CCSB01000003">
    <property type="protein sequence ID" value="CDZ78520.1"/>
    <property type="molecule type" value="Genomic_DNA"/>
</dbReference>
<dbReference type="InterPro" id="IPR040808">
    <property type="entry name" value="DUF5630"/>
</dbReference>
<evidence type="ECO:0000256" key="3">
    <source>
        <dbReference type="PROSITE-ProRule" id="PRU00023"/>
    </source>
</evidence>
<dbReference type="OrthoDB" id="5649157at2"/>
<dbReference type="SMART" id="SM00248">
    <property type="entry name" value="ANK"/>
    <property type="match status" value="5"/>
</dbReference>
<dbReference type="Pfam" id="PF18632">
    <property type="entry name" value="DUF5630"/>
    <property type="match status" value="1"/>
</dbReference>
<dbReference type="PROSITE" id="PS50297">
    <property type="entry name" value="ANK_REP_REGION"/>
    <property type="match status" value="1"/>
</dbReference>
<sequence length="601" mass="67183">MTPLQFEIQLRNYSDNRNDKNLKTLLQTLQSLPLATLNNFCLQNETIRKILREPDFEPFWQKKMEGIKIKGLEGFSFKATQSLNPMDLRLGYFNYIQAIKASMAKNPEEETKYIHQALQFHSFHALNHFYQELLFQFKAHDTESFELTAESIAFFEEEARWHGTPGYLIVAKLYFRLTSDLMEANDSPAAISAAFQLLIKNLKLAELMESESEDDIHNAYLAQPFAQQNPFNLESIAAIRQACISHAGAYLSRDDVNIAIGAAKNFRPTRAKPPVVSEPVAPSDFYQAILTDSSELLRLSYKKEELEKTNHGGETPLFFAIRHGKINCVRCLLALGANPDCSDSRGNKSLALALHLGHQGIAKLLVKAKPELLADSSVIRLNGPDHPHTKALRKIPQKAEIEILMKALKSKSGDKIRGCLQTGIGPDLILPSGKTCLAHLVETNNIKGIELLLEFGVSLNHPNSNGETVLFSLMNAIESKNNSTYFRRFVSLGADLNVQNKQGETLLIRATKGGDLNAVSFLLEQDTIDLTLGDKQGRTALDYATNQWVRDLILEKQAKNPLNEQKQEATIPLTSQIMRFFGFVSDQDSTQPSVAASSYTT</sequence>
<gene>
    <name evidence="4" type="ORF">BN59_02830</name>
</gene>
<keyword evidence="5" id="KW-1185">Reference proteome</keyword>
<evidence type="ECO:0000313" key="5">
    <source>
        <dbReference type="Proteomes" id="UP000044071"/>
    </source>
</evidence>
<dbReference type="InterPro" id="IPR036770">
    <property type="entry name" value="Ankyrin_rpt-contain_sf"/>
</dbReference>
<keyword evidence="2 3" id="KW-0040">ANK repeat</keyword>
<protein>
    <submittedName>
        <fullName evidence="4">Ankyrin repeat protein</fullName>
    </submittedName>
</protein>
<dbReference type="AlphaFoldDB" id="A0A078KVR5"/>
<evidence type="ECO:0000256" key="1">
    <source>
        <dbReference type="ARBA" id="ARBA00022737"/>
    </source>
</evidence>
<evidence type="ECO:0000313" key="4">
    <source>
        <dbReference type="EMBL" id="CDZ78520.1"/>
    </source>
</evidence>
<dbReference type="Gene3D" id="1.25.40.20">
    <property type="entry name" value="Ankyrin repeat-containing domain"/>
    <property type="match status" value="2"/>
</dbReference>
<dbReference type="Pfam" id="PF12796">
    <property type="entry name" value="Ank_2"/>
    <property type="match status" value="2"/>
</dbReference>
<dbReference type="Proteomes" id="UP000044071">
    <property type="component" value="Unassembled WGS sequence"/>
</dbReference>
<dbReference type="eggNOG" id="COG0666">
    <property type="taxonomic scope" value="Bacteria"/>
</dbReference>
<reference evidence="4 5" key="1">
    <citation type="submission" date="2014-06" db="EMBL/GenBank/DDBJ databases">
        <authorList>
            <person name="Urmite Genomes Urmite Genomes"/>
        </authorList>
    </citation>
    <scope>NUCLEOTIDE SEQUENCE [LARGE SCALE GENOMIC DNA]</scope>
</reference>
<dbReference type="RefSeq" id="WP_052403302.1">
    <property type="nucleotide sequence ID" value="NZ_CCVW01000003.1"/>
</dbReference>
<proteinExistence type="predicted"/>
<dbReference type="PROSITE" id="PS50088">
    <property type="entry name" value="ANK_REPEAT"/>
    <property type="match status" value="1"/>
</dbReference>
<keyword evidence="1" id="KW-0677">Repeat</keyword>
<dbReference type="STRING" id="1034943.BN59_02830"/>
<name>A0A078KVR5_9GAMM</name>
<dbReference type="PANTHER" id="PTHR24171">
    <property type="entry name" value="ANKYRIN REPEAT DOMAIN-CONTAINING PROTEIN 39-RELATED"/>
    <property type="match status" value="1"/>
</dbReference>
<organism evidence="4 5">
    <name type="scientific">Legionella massiliensis</name>
    <dbReference type="NCBI Taxonomy" id="1034943"/>
    <lineage>
        <taxon>Bacteria</taxon>
        <taxon>Pseudomonadati</taxon>
        <taxon>Pseudomonadota</taxon>
        <taxon>Gammaproteobacteria</taxon>
        <taxon>Legionellales</taxon>
        <taxon>Legionellaceae</taxon>
        <taxon>Legionella</taxon>
    </lineage>
</organism>
<accession>A0A078KVR5</accession>
<feature type="repeat" description="ANK" evidence="3">
    <location>
        <begin position="312"/>
        <end position="344"/>
    </location>
</feature>
<evidence type="ECO:0000256" key="2">
    <source>
        <dbReference type="ARBA" id="ARBA00023043"/>
    </source>
</evidence>
<dbReference type="InterPro" id="IPR002110">
    <property type="entry name" value="Ankyrin_rpt"/>
</dbReference>
<dbReference type="SUPFAM" id="SSF48403">
    <property type="entry name" value="Ankyrin repeat"/>
    <property type="match status" value="1"/>
</dbReference>